<evidence type="ECO:0000313" key="2">
    <source>
        <dbReference type="EMBL" id="KZV84491.1"/>
    </source>
</evidence>
<proteinExistence type="predicted"/>
<dbReference type="InterPro" id="IPR001245">
    <property type="entry name" value="Ser-Thr/Tyr_kinase_cat_dom"/>
</dbReference>
<dbReference type="GO" id="GO:0005524">
    <property type="term" value="F:ATP binding"/>
    <property type="evidence" value="ECO:0007669"/>
    <property type="project" value="UniProtKB-KW"/>
</dbReference>
<evidence type="ECO:0000313" key="3">
    <source>
        <dbReference type="Proteomes" id="UP000077266"/>
    </source>
</evidence>
<organism evidence="2 3">
    <name type="scientific">Exidia glandulosa HHB12029</name>
    <dbReference type="NCBI Taxonomy" id="1314781"/>
    <lineage>
        <taxon>Eukaryota</taxon>
        <taxon>Fungi</taxon>
        <taxon>Dikarya</taxon>
        <taxon>Basidiomycota</taxon>
        <taxon>Agaricomycotina</taxon>
        <taxon>Agaricomycetes</taxon>
        <taxon>Auriculariales</taxon>
        <taxon>Exidiaceae</taxon>
        <taxon>Exidia</taxon>
    </lineage>
</organism>
<dbReference type="InParanoid" id="A0A165DGL3"/>
<dbReference type="OrthoDB" id="538607at2759"/>
<sequence>MDLRHPHLQTIFGISTLHLEPFLVTLYVNVQPLPHVLRQVPLLNRRAVVLKAAKGLRFLHEHGVTHGNIKAANVYISRSPSRVILAGFGAPGVTGEFAAFGMLPRWAEIDACNAEPDPASDSDIPDVPKWNRHVIPRSRRRVVITNDEPVSSDIVQSAELLLRSTDPRGDVFAFGCFMVEVFSGLAPYENQSALLLLRLALNKLRPPHPGRAAEVLGLDALHWKMCLACWGIDRDEPIAIGDLVDTLGTPRDDIIICPVDWDTDFLARWTKSRVPALDRRIHGVHKLKRGRDIEKKIYELRGTLLSKRLELRGCQVRLRTVPRAVKLIEVPFHRRGSLRDPHDRLAEMMIWSQLQHPHILPLLGTCYYREGRMPAFVVPWMGGGNCTDYVTEHPDADRISLASNVADALEYLHTRAPVIVHGDVRAYSVVVSDDGVACLANFDFRPEQLPTGSFDDSDLNTILHTNRWMGPERIVRTTYSDVFAFGVFMWELYENKIPLSYMDQIDAGIAIEDGVRPARPTTVSADDEMWDLMQKCWRQKPQSRPKMTKVAQLLRDMIAHRG</sequence>
<dbReference type="InterPro" id="IPR051681">
    <property type="entry name" value="Ser/Thr_Kinases-Pseudokinases"/>
</dbReference>
<dbReference type="GO" id="GO:0004674">
    <property type="term" value="F:protein serine/threonine kinase activity"/>
    <property type="evidence" value="ECO:0007669"/>
    <property type="project" value="TreeGrafter"/>
</dbReference>
<dbReference type="SUPFAM" id="SSF56112">
    <property type="entry name" value="Protein kinase-like (PK-like)"/>
    <property type="match status" value="2"/>
</dbReference>
<name>A0A165DGL3_EXIGL</name>
<dbReference type="Pfam" id="PF07714">
    <property type="entry name" value="PK_Tyr_Ser-Thr"/>
    <property type="match status" value="2"/>
</dbReference>
<reference evidence="2 3" key="1">
    <citation type="journal article" date="2016" name="Mol. Biol. Evol.">
        <title>Comparative Genomics of Early-Diverging Mushroom-Forming Fungi Provides Insights into the Origins of Lignocellulose Decay Capabilities.</title>
        <authorList>
            <person name="Nagy L.G."/>
            <person name="Riley R."/>
            <person name="Tritt A."/>
            <person name="Adam C."/>
            <person name="Daum C."/>
            <person name="Floudas D."/>
            <person name="Sun H."/>
            <person name="Yadav J.S."/>
            <person name="Pangilinan J."/>
            <person name="Larsson K.H."/>
            <person name="Matsuura K."/>
            <person name="Barry K."/>
            <person name="Labutti K."/>
            <person name="Kuo R."/>
            <person name="Ohm R.A."/>
            <person name="Bhattacharya S.S."/>
            <person name="Shirouzu T."/>
            <person name="Yoshinaga Y."/>
            <person name="Martin F.M."/>
            <person name="Grigoriev I.V."/>
            <person name="Hibbett D.S."/>
        </authorList>
    </citation>
    <scope>NUCLEOTIDE SEQUENCE [LARGE SCALE GENOMIC DNA]</scope>
    <source>
        <strain evidence="2 3">HHB12029</strain>
    </source>
</reference>
<feature type="domain" description="Protein kinase" evidence="1">
    <location>
        <begin position="281"/>
        <end position="558"/>
    </location>
</feature>
<dbReference type="PROSITE" id="PS50011">
    <property type="entry name" value="PROTEIN_KINASE_DOM"/>
    <property type="match status" value="2"/>
</dbReference>
<dbReference type="InterPro" id="IPR000719">
    <property type="entry name" value="Prot_kinase_dom"/>
</dbReference>
<protein>
    <submittedName>
        <fullName evidence="2">Kinase-like protein</fullName>
    </submittedName>
</protein>
<feature type="domain" description="Protein kinase" evidence="1">
    <location>
        <begin position="1"/>
        <end position="255"/>
    </location>
</feature>
<dbReference type="PANTHER" id="PTHR44329">
    <property type="entry name" value="SERINE/THREONINE-PROTEIN KINASE TNNI3K-RELATED"/>
    <property type="match status" value="1"/>
</dbReference>
<dbReference type="Gene3D" id="1.10.510.10">
    <property type="entry name" value="Transferase(Phosphotransferase) domain 1"/>
    <property type="match status" value="3"/>
</dbReference>
<dbReference type="InterPro" id="IPR011009">
    <property type="entry name" value="Kinase-like_dom_sf"/>
</dbReference>
<keyword evidence="2" id="KW-0808">Transferase</keyword>
<dbReference type="STRING" id="1314781.A0A165DGL3"/>
<dbReference type="Proteomes" id="UP000077266">
    <property type="component" value="Unassembled WGS sequence"/>
</dbReference>
<dbReference type="PANTHER" id="PTHR44329:SF261">
    <property type="entry name" value="ZINC FINGER CONTAINING PROTEIN KINASE-RELATED"/>
    <property type="match status" value="1"/>
</dbReference>
<dbReference type="AlphaFoldDB" id="A0A165DGL3"/>
<dbReference type="EMBL" id="KV426222">
    <property type="protein sequence ID" value="KZV84491.1"/>
    <property type="molecule type" value="Genomic_DNA"/>
</dbReference>
<accession>A0A165DGL3</accession>
<keyword evidence="3" id="KW-1185">Reference proteome</keyword>
<evidence type="ECO:0000259" key="1">
    <source>
        <dbReference type="PROSITE" id="PS50011"/>
    </source>
</evidence>
<keyword evidence="2" id="KW-0418">Kinase</keyword>
<gene>
    <name evidence="2" type="ORF">EXIGLDRAFT_700404</name>
</gene>